<keyword evidence="2" id="KW-1185">Reference proteome</keyword>
<sequence>MMKTYLAVLRTNADLRKLEQELKKKKIILSAYYKTVGIVKLESGQAVSAEVFPGYFLQVKKGLNNLII</sequence>
<accession>A0A511YIX8</accession>
<evidence type="ECO:0000313" key="1">
    <source>
        <dbReference type="EMBL" id="GEN75158.1"/>
    </source>
</evidence>
<comment type="caution">
    <text evidence="1">The sequence shown here is derived from an EMBL/GenBank/DDBJ whole genome shotgun (WGS) entry which is preliminary data.</text>
</comment>
<dbReference type="Proteomes" id="UP000321863">
    <property type="component" value="Unassembled WGS sequence"/>
</dbReference>
<dbReference type="RefSeq" id="WP_146940025.1">
    <property type="nucleotide sequence ID" value="NZ_BJYJ01000002.1"/>
</dbReference>
<evidence type="ECO:0000313" key="2">
    <source>
        <dbReference type="Proteomes" id="UP000321863"/>
    </source>
</evidence>
<dbReference type="OrthoDB" id="1264657at2"/>
<organism evidence="1 2">
    <name type="scientific">Chryseobacterium hagamense</name>
    <dbReference type="NCBI Taxonomy" id="395935"/>
    <lineage>
        <taxon>Bacteria</taxon>
        <taxon>Pseudomonadati</taxon>
        <taxon>Bacteroidota</taxon>
        <taxon>Flavobacteriia</taxon>
        <taxon>Flavobacteriales</taxon>
        <taxon>Weeksellaceae</taxon>
        <taxon>Chryseobacterium group</taxon>
        <taxon>Chryseobacterium</taxon>
    </lineage>
</organism>
<dbReference type="EMBL" id="BJYJ01000002">
    <property type="protein sequence ID" value="GEN75158.1"/>
    <property type="molecule type" value="Genomic_DNA"/>
</dbReference>
<protein>
    <submittedName>
        <fullName evidence="1">Uncharacterized protein</fullName>
    </submittedName>
</protein>
<proteinExistence type="predicted"/>
<gene>
    <name evidence="1" type="ORF">CHA01nite_08980</name>
</gene>
<dbReference type="AlphaFoldDB" id="A0A511YIX8"/>
<reference evidence="1 2" key="1">
    <citation type="submission" date="2019-07" db="EMBL/GenBank/DDBJ databases">
        <title>Whole genome shotgun sequence of Chryseobacterium hagamense NBRC 105253.</title>
        <authorList>
            <person name="Hosoyama A."/>
            <person name="Uohara A."/>
            <person name="Ohji S."/>
            <person name="Ichikawa N."/>
        </authorList>
    </citation>
    <scope>NUCLEOTIDE SEQUENCE [LARGE SCALE GENOMIC DNA]</scope>
    <source>
        <strain evidence="1 2">NBRC 105253</strain>
    </source>
</reference>
<name>A0A511YIX8_9FLAO</name>